<evidence type="ECO:0000313" key="3">
    <source>
        <dbReference type="Proteomes" id="UP000595703"/>
    </source>
</evidence>
<reference evidence="2 3" key="4">
    <citation type="journal article" date="2020" name="Sci. Rep.">
        <title>beta-carboline chemical signals induce reveromycin production through a LuxR family regulator in Streptomyces sp. SN-593.</title>
        <authorList>
            <person name="Panthee S."/>
            <person name="Kito N."/>
            <person name="Hayashi T."/>
            <person name="Shimizu T."/>
            <person name="Ishikawa J."/>
            <person name="Hamamoto H."/>
            <person name="Osada H."/>
            <person name="Takahashi S."/>
        </authorList>
    </citation>
    <scope>NUCLEOTIDE SEQUENCE [LARGE SCALE GENOMIC DNA]</scope>
    <source>
        <strain evidence="2 3">SN-593</strain>
    </source>
</reference>
<evidence type="ECO:0000313" key="2">
    <source>
        <dbReference type="EMBL" id="BBA99702.1"/>
    </source>
</evidence>
<reference evidence="2 3" key="2">
    <citation type="journal article" date="2011" name="J. Antibiot.">
        <title>Furaquinocins I and J: novel polyketide isoprenoid hybrid compounds from Streptomyces reveromyceticus SN-593.</title>
        <authorList>
            <person name="Panthee S."/>
            <person name="Takahashi S."/>
            <person name="Takagi H."/>
            <person name="Nogawa T."/>
            <person name="Oowada E."/>
            <person name="Uramoto M."/>
            <person name="Osada H."/>
        </authorList>
    </citation>
    <scope>NUCLEOTIDE SEQUENCE [LARGE SCALE GENOMIC DNA]</scope>
    <source>
        <strain evidence="2 3">SN-593</strain>
    </source>
</reference>
<dbReference type="AlphaFoldDB" id="A0A7U3VQD0"/>
<evidence type="ECO:0000256" key="1">
    <source>
        <dbReference type="SAM" id="MobiDB-lite"/>
    </source>
</evidence>
<feature type="region of interest" description="Disordered" evidence="1">
    <location>
        <begin position="1"/>
        <end position="31"/>
    </location>
</feature>
<gene>
    <name evidence="2" type="ORF">RVR_6435</name>
</gene>
<accession>A0A7U3VQD0</accession>
<dbReference type="KEGG" id="arev:RVR_6435"/>
<reference evidence="2 3" key="1">
    <citation type="journal article" date="2010" name="J. Bacteriol.">
        <title>Biochemical characterization of a novel indole prenyltransferase from Streptomyces sp. SN-593.</title>
        <authorList>
            <person name="Takahashi S."/>
            <person name="Takagi H."/>
            <person name="Toyoda A."/>
            <person name="Uramoto M."/>
            <person name="Nogawa T."/>
            <person name="Ueki M."/>
            <person name="Sakaki Y."/>
            <person name="Osada H."/>
        </authorList>
    </citation>
    <scope>NUCLEOTIDE SEQUENCE [LARGE SCALE GENOMIC DNA]</scope>
    <source>
        <strain evidence="2 3">SN-593</strain>
    </source>
</reference>
<dbReference type="EMBL" id="AP018365">
    <property type="protein sequence ID" value="BBA99702.1"/>
    <property type="molecule type" value="Genomic_DNA"/>
</dbReference>
<sequence>MTPGSAPANPARPSGPQAPGTGGGRSRARRAARGSTSALAACCAALAALLAGCGIRSTTVPVDDGPAPSRVACAPPGTPSSTDQDSMVDRIYLVCNTQVTPVRRAVDVRDGRIDRIGEVRTLLAQLQISPRTAETKAGFSTAVPGTLQIVAAGPGGPEDALLLNDRPQDLPSFALAQLVCTLTADSLVSPDHSVVLGGPEPDGKLRAYTCTSDLRTRSDSADSAGTPVG</sequence>
<keyword evidence="3" id="KW-1185">Reference proteome</keyword>
<protein>
    <submittedName>
        <fullName evidence="2">Uncharacterized protein</fullName>
    </submittedName>
</protein>
<organism evidence="2 3">
    <name type="scientific">Actinacidiphila reveromycinica</name>
    <dbReference type="NCBI Taxonomy" id="659352"/>
    <lineage>
        <taxon>Bacteria</taxon>
        <taxon>Bacillati</taxon>
        <taxon>Actinomycetota</taxon>
        <taxon>Actinomycetes</taxon>
        <taxon>Kitasatosporales</taxon>
        <taxon>Streptomycetaceae</taxon>
        <taxon>Actinacidiphila</taxon>
    </lineage>
</organism>
<dbReference type="RefSeq" id="WP_202235688.1">
    <property type="nucleotide sequence ID" value="NZ_AP018365.1"/>
</dbReference>
<dbReference type="Proteomes" id="UP000595703">
    <property type="component" value="Chromosome"/>
</dbReference>
<reference evidence="2 3" key="3">
    <citation type="journal article" date="2011" name="Nat. Chem. Biol.">
        <title>Reveromycin A biosynthesis uses RevG and RevJ for stereospecific spiroacetal formation.</title>
        <authorList>
            <person name="Takahashi S."/>
            <person name="Toyoda A."/>
            <person name="Sekiyama Y."/>
            <person name="Takagi H."/>
            <person name="Nogawa T."/>
            <person name="Uramoto M."/>
            <person name="Suzuki R."/>
            <person name="Koshino H."/>
            <person name="Kumano T."/>
            <person name="Panthee S."/>
            <person name="Dairi T."/>
            <person name="Ishikawa J."/>
            <person name="Ikeda H."/>
            <person name="Sakaki Y."/>
            <person name="Osada H."/>
        </authorList>
    </citation>
    <scope>NUCLEOTIDE SEQUENCE [LARGE SCALE GENOMIC DNA]</scope>
    <source>
        <strain evidence="2 3">SN-593</strain>
    </source>
</reference>
<name>A0A7U3VQD0_9ACTN</name>
<proteinExistence type="predicted"/>